<sequence>MPSKELFSGTEPLQLEIKDTLTQSRARTLQLFEGVSEETFRLQANSDFSPVGWHLGHIGFTEGLWLLEHEAGYAPLFPEYRRLFAADGLPKAERQNLPSFAEICAYLEQIRNQVWDYLLEAPLDTRAWLWHWLVQHESQHCETITWVLQLHRRQSQPVSFVAKEKPWPAALVSTSKEKPTLPDHQDMVPIEGGQFLLGNDGLEALDNERKAHWVQVDSFWIDRFPVTQGQYQQFIEAGGYRQSQFWSDEGWQWLQENPVNHPTHWLAEGGADHPVCGVSWYEADAYARFVGKRLPTEAEWEKAACWQPRPQDPPTKRIYPWGNQTPDNHHCNHGGLHWGTTPVHQYANGQSAFGCFDLLGNVWEWTNTWFHPFPDFDPYPYKGYSMVYFDHQHRILKGGSWATQAPVLRGAFRNWYEPRIRIHFAGFRCAYG</sequence>
<dbReference type="Proteomes" id="UP000000268">
    <property type="component" value="Chromosome"/>
</dbReference>
<dbReference type="SUPFAM" id="SSF109854">
    <property type="entry name" value="DinB/YfiT-like putative metalloenzymes"/>
    <property type="match status" value="1"/>
</dbReference>
<evidence type="ECO:0000259" key="4">
    <source>
        <dbReference type="Pfam" id="PF03781"/>
    </source>
</evidence>
<dbReference type="OrthoDB" id="9768004at2"/>
<dbReference type="STRING" id="329726.AM1_5690"/>
<reference evidence="6 7" key="1">
    <citation type="journal article" date="2008" name="Proc. Natl. Acad. Sci. U.S.A.">
        <title>Niche adaptation and genome expansion in the chlorophyll d-producing cyanobacterium Acaryochloris marina.</title>
        <authorList>
            <person name="Swingley W.D."/>
            <person name="Chen M."/>
            <person name="Cheung P.C."/>
            <person name="Conrad A.L."/>
            <person name="Dejesa L.C."/>
            <person name="Hao J."/>
            <person name="Honchak B.M."/>
            <person name="Karbach L.E."/>
            <person name="Kurdoglu A."/>
            <person name="Lahiri S."/>
            <person name="Mastrian S.D."/>
            <person name="Miyashita H."/>
            <person name="Page L."/>
            <person name="Ramakrishna P."/>
            <person name="Satoh S."/>
            <person name="Sattley W.M."/>
            <person name="Shimada Y."/>
            <person name="Taylor H.L."/>
            <person name="Tomo T."/>
            <person name="Tsuchiya T."/>
            <person name="Wang Z.T."/>
            <person name="Raymond J."/>
            <person name="Mimuro M."/>
            <person name="Blankenship R.E."/>
            <person name="Touchman J.W."/>
        </authorList>
    </citation>
    <scope>NUCLEOTIDE SEQUENCE [LARGE SCALE GENOMIC DNA]</scope>
    <source>
        <strain evidence="7">MBIC 11017</strain>
    </source>
</reference>
<evidence type="ECO:0000313" key="6">
    <source>
        <dbReference type="EMBL" id="ABW30637.1"/>
    </source>
</evidence>
<gene>
    <name evidence="6" type="ordered locus">AM1_5690</name>
</gene>
<evidence type="ECO:0008006" key="8">
    <source>
        <dbReference type="Google" id="ProtNLM"/>
    </source>
</evidence>
<dbReference type="AlphaFoldDB" id="B0CG84"/>
<dbReference type="EMBL" id="CP000828">
    <property type="protein sequence ID" value="ABW30637.1"/>
    <property type="molecule type" value="Genomic_DNA"/>
</dbReference>
<dbReference type="Gene3D" id="3.90.1580.10">
    <property type="entry name" value="paralog of FGE (formylglycine-generating enzyme)"/>
    <property type="match status" value="1"/>
</dbReference>
<accession>B0CG84</accession>
<dbReference type="InterPro" id="IPR051043">
    <property type="entry name" value="Sulfatase_Mod_Factor_Kinase"/>
</dbReference>
<feature type="domain" description="DinB-like" evidence="5">
    <location>
        <begin position="21"/>
        <end position="144"/>
    </location>
</feature>
<feature type="domain" description="Sulfatase-modifying factor enzyme-like" evidence="4">
    <location>
        <begin position="185"/>
        <end position="430"/>
    </location>
</feature>
<dbReference type="Pfam" id="PF12867">
    <property type="entry name" value="DinB_2"/>
    <property type="match status" value="1"/>
</dbReference>
<protein>
    <recommendedName>
        <fullName evidence="8">Sulfatase-modifying factor enzyme domain-containing protein</fullName>
    </recommendedName>
</protein>
<evidence type="ECO:0000256" key="1">
    <source>
        <dbReference type="ARBA" id="ARBA00023002"/>
    </source>
</evidence>
<dbReference type="RefSeq" id="WP_012165852.1">
    <property type="nucleotide sequence ID" value="NC_009925.1"/>
</dbReference>
<evidence type="ECO:0000256" key="3">
    <source>
        <dbReference type="ARBA" id="ARBA00037882"/>
    </source>
</evidence>
<keyword evidence="2" id="KW-0408">Iron</keyword>
<dbReference type="InterPro" id="IPR005532">
    <property type="entry name" value="SUMF_dom"/>
</dbReference>
<organism evidence="6 7">
    <name type="scientific">Acaryochloris marina (strain MBIC 11017)</name>
    <dbReference type="NCBI Taxonomy" id="329726"/>
    <lineage>
        <taxon>Bacteria</taxon>
        <taxon>Bacillati</taxon>
        <taxon>Cyanobacteriota</taxon>
        <taxon>Cyanophyceae</taxon>
        <taxon>Acaryochloridales</taxon>
        <taxon>Acaryochloridaceae</taxon>
        <taxon>Acaryochloris</taxon>
    </lineage>
</organism>
<evidence type="ECO:0000313" key="7">
    <source>
        <dbReference type="Proteomes" id="UP000000268"/>
    </source>
</evidence>
<dbReference type="InterPro" id="IPR016187">
    <property type="entry name" value="CTDL_fold"/>
</dbReference>
<name>B0CG84_ACAM1</name>
<dbReference type="InterPro" id="IPR042095">
    <property type="entry name" value="SUMF_sf"/>
</dbReference>
<evidence type="ECO:0000256" key="2">
    <source>
        <dbReference type="ARBA" id="ARBA00023004"/>
    </source>
</evidence>
<dbReference type="PANTHER" id="PTHR23150">
    <property type="entry name" value="SULFATASE MODIFYING FACTOR 1, 2"/>
    <property type="match status" value="1"/>
</dbReference>
<dbReference type="PANTHER" id="PTHR23150:SF36">
    <property type="entry name" value="HERCYNINE OXYGENASE"/>
    <property type="match status" value="1"/>
</dbReference>
<dbReference type="KEGG" id="amr:AM1_5690"/>
<keyword evidence="7" id="KW-1185">Reference proteome</keyword>
<evidence type="ECO:0000259" key="5">
    <source>
        <dbReference type="Pfam" id="PF12867"/>
    </source>
</evidence>
<dbReference type="HOGENOM" id="CLU_012431_9_2_3"/>
<dbReference type="InterPro" id="IPR034660">
    <property type="entry name" value="DinB/YfiT-like"/>
</dbReference>
<dbReference type="Pfam" id="PF03781">
    <property type="entry name" value="FGE-sulfatase"/>
    <property type="match status" value="1"/>
</dbReference>
<dbReference type="SUPFAM" id="SSF56436">
    <property type="entry name" value="C-type lectin-like"/>
    <property type="match status" value="1"/>
</dbReference>
<comment type="pathway">
    <text evidence="3">Amino-acid biosynthesis; ergothioneine biosynthesis.</text>
</comment>
<dbReference type="eggNOG" id="COG1262">
    <property type="taxonomic scope" value="Bacteria"/>
</dbReference>
<keyword evidence="1" id="KW-0560">Oxidoreductase</keyword>
<dbReference type="InterPro" id="IPR024775">
    <property type="entry name" value="DinB-like"/>
</dbReference>
<proteinExistence type="predicted"/>
<dbReference type="Gene3D" id="1.20.120.450">
    <property type="entry name" value="dinb family like domain"/>
    <property type="match status" value="1"/>
</dbReference>